<dbReference type="AlphaFoldDB" id="A0AAV9SVX9"/>
<dbReference type="Proteomes" id="UP001327957">
    <property type="component" value="Unassembled WGS sequence"/>
</dbReference>
<dbReference type="InterPro" id="IPR029044">
    <property type="entry name" value="Nucleotide-diphossugar_trans"/>
</dbReference>
<dbReference type="GO" id="GO:0000009">
    <property type="term" value="F:alpha-1,6-mannosyltransferase activity"/>
    <property type="evidence" value="ECO:0007669"/>
    <property type="project" value="InterPro"/>
</dbReference>
<dbReference type="GO" id="GO:0006487">
    <property type="term" value="P:protein N-linked glycosylation"/>
    <property type="evidence" value="ECO:0007669"/>
    <property type="project" value="TreeGrafter"/>
</dbReference>
<dbReference type="EMBL" id="JASAOK010000049">
    <property type="protein sequence ID" value="KAK6208560.1"/>
    <property type="molecule type" value="Genomic_DNA"/>
</dbReference>
<accession>A0AAV9SVX9</accession>
<comment type="similarity">
    <text evidence="1">Belongs to the glycosyltransferase 32 family.</text>
</comment>
<dbReference type="SUPFAM" id="SSF53448">
    <property type="entry name" value="Nucleotide-diphospho-sugar transferases"/>
    <property type="match status" value="1"/>
</dbReference>
<name>A0AAV9SVX9_9PEZI</name>
<sequence length="244" mass="27851">MTTKAQFTANNSMSALLEQVIHYCLRVRYRTRLVIGLALILLSGCWLYGNSIVDSIGRGLFNNKFASRRNYKTCDDNSRGSDWVKPRPGHSISPKIWQIMLPKDLDDPQPVDPDTLAETKTWLAMNQDYTYTLVGENRSRDFVQRHFGHNATILSTYNSLPNVGMESDMLRYLLLDVEGGVYTDTDTIALKPIDDWKPFKSSSEMIFMNFVKLSNFTKAVLNHWQRLEDDVDFAILVAGLISAR</sequence>
<evidence type="ECO:0000256" key="2">
    <source>
        <dbReference type="SAM" id="Phobius"/>
    </source>
</evidence>
<reference evidence="3 4" key="1">
    <citation type="submission" date="2023-04" db="EMBL/GenBank/DDBJ databases">
        <title>Colletotrichum tabacum stain YC1 causing leaf anthracnose on Nicotiana tabacum(L.) cv.</title>
        <authorList>
            <person name="Ji Z."/>
            <person name="Wang M."/>
            <person name="Zhang J."/>
            <person name="Wang N."/>
            <person name="Zhou Z."/>
        </authorList>
    </citation>
    <scope>NUCLEOTIDE SEQUENCE [LARGE SCALE GENOMIC DNA]</scope>
    <source>
        <strain evidence="3 4">YC1</strain>
    </source>
</reference>
<gene>
    <name evidence="3" type="ORF">QIS74_12078</name>
</gene>
<organism evidence="3 4">
    <name type="scientific">Colletotrichum tabaci</name>
    <dbReference type="NCBI Taxonomy" id="1209068"/>
    <lineage>
        <taxon>Eukaryota</taxon>
        <taxon>Fungi</taxon>
        <taxon>Dikarya</taxon>
        <taxon>Ascomycota</taxon>
        <taxon>Pezizomycotina</taxon>
        <taxon>Sordariomycetes</taxon>
        <taxon>Hypocreomycetidae</taxon>
        <taxon>Glomerellales</taxon>
        <taxon>Glomerellaceae</taxon>
        <taxon>Colletotrichum</taxon>
        <taxon>Colletotrichum destructivum species complex</taxon>
    </lineage>
</organism>
<proteinExistence type="inferred from homology"/>
<dbReference type="GO" id="GO:0000136">
    <property type="term" value="C:mannan polymerase complex"/>
    <property type="evidence" value="ECO:0007669"/>
    <property type="project" value="TreeGrafter"/>
</dbReference>
<evidence type="ECO:0000313" key="3">
    <source>
        <dbReference type="EMBL" id="KAK6208560.1"/>
    </source>
</evidence>
<dbReference type="InterPro" id="IPR039367">
    <property type="entry name" value="Och1-like"/>
</dbReference>
<keyword evidence="4" id="KW-1185">Reference proteome</keyword>
<dbReference type="Pfam" id="PF04488">
    <property type="entry name" value="Gly_transf_sug"/>
    <property type="match status" value="1"/>
</dbReference>
<protein>
    <submittedName>
        <fullName evidence="3">Initiation-specific alpha-1</fullName>
    </submittedName>
</protein>
<feature type="transmembrane region" description="Helical" evidence="2">
    <location>
        <begin position="33"/>
        <end position="49"/>
    </location>
</feature>
<evidence type="ECO:0000256" key="1">
    <source>
        <dbReference type="ARBA" id="ARBA00009003"/>
    </source>
</evidence>
<evidence type="ECO:0000313" key="4">
    <source>
        <dbReference type="Proteomes" id="UP001327957"/>
    </source>
</evidence>
<dbReference type="InterPro" id="IPR007577">
    <property type="entry name" value="GlycoTrfase_DXD_sugar-bd_CS"/>
</dbReference>
<keyword evidence="2" id="KW-0472">Membrane</keyword>
<dbReference type="PANTHER" id="PTHR31834">
    <property type="entry name" value="INITIATION-SPECIFIC ALPHA-1,6-MANNOSYLTRANSFERASE"/>
    <property type="match status" value="1"/>
</dbReference>
<keyword evidence="2" id="KW-0812">Transmembrane</keyword>
<dbReference type="Gene3D" id="3.90.550.20">
    <property type="match status" value="1"/>
</dbReference>
<dbReference type="PANTHER" id="PTHR31834:SF1">
    <property type="entry name" value="INITIATION-SPECIFIC ALPHA-1,6-MANNOSYLTRANSFERASE"/>
    <property type="match status" value="1"/>
</dbReference>
<comment type="caution">
    <text evidence="3">The sequence shown here is derived from an EMBL/GenBank/DDBJ whole genome shotgun (WGS) entry which is preliminary data.</text>
</comment>
<keyword evidence="2" id="KW-1133">Transmembrane helix</keyword>